<proteinExistence type="predicted"/>
<evidence type="ECO:0000313" key="1">
    <source>
        <dbReference type="EMBL" id="CUN46174.1"/>
    </source>
</evidence>
<name>A0ABP2ALX3_SARVE</name>
<dbReference type="EMBL" id="CYZR01000001">
    <property type="protein sequence ID" value="CUN46174.1"/>
    <property type="molecule type" value="Genomic_DNA"/>
</dbReference>
<evidence type="ECO:0000313" key="2">
    <source>
        <dbReference type="Proteomes" id="UP000095488"/>
    </source>
</evidence>
<dbReference type="PIRSF" id="PIRSF037984">
    <property type="entry name" value="Met_synth_TM0269_prd"/>
    <property type="match status" value="1"/>
</dbReference>
<dbReference type="RefSeq" id="WP_055257115.1">
    <property type="nucleotide sequence ID" value="NZ_CABIXL010000001.1"/>
</dbReference>
<dbReference type="SUPFAM" id="SSF56507">
    <property type="entry name" value="Methionine synthase activation domain-like"/>
    <property type="match status" value="1"/>
</dbReference>
<organism evidence="1 2">
    <name type="scientific">Sarcina ventriculi</name>
    <name type="common">Clostridium ventriculi</name>
    <dbReference type="NCBI Taxonomy" id="1267"/>
    <lineage>
        <taxon>Bacteria</taxon>
        <taxon>Bacillati</taxon>
        <taxon>Bacillota</taxon>
        <taxon>Clostridia</taxon>
        <taxon>Eubacteriales</taxon>
        <taxon>Clostridiaceae</taxon>
        <taxon>Sarcina</taxon>
    </lineage>
</organism>
<reference evidence="1 2" key="1">
    <citation type="submission" date="2015-09" db="EMBL/GenBank/DDBJ databases">
        <authorList>
            <consortium name="Pathogen Informatics"/>
            <person name="Wu L."/>
            <person name="Ma J."/>
        </authorList>
    </citation>
    <scope>NUCLEOTIDE SEQUENCE [LARGE SCALE GENOMIC DNA]</scope>
    <source>
        <strain evidence="1 2">2789STDY5834858</strain>
    </source>
</reference>
<comment type="caution">
    <text evidence="1">The sequence shown here is derived from an EMBL/GenBank/DDBJ whole genome shotgun (WGS) entry which is preliminary data.</text>
</comment>
<dbReference type="InterPro" id="IPR017342">
    <property type="entry name" value="S-AdoMet-dep_Met_synth_prd"/>
</dbReference>
<keyword evidence="2" id="KW-1185">Reference proteome</keyword>
<accession>A0ABP2ALX3</accession>
<protein>
    <submittedName>
        <fullName evidence="1">Vitamin B12 dependent methionine synthase, activation domain</fullName>
    </submittedName>
</protein>
<dbReference type="Gene3D" id="3.40.109.40">
    <property type="match status" value="1"/>
</dbReference>
<dbReference type="Proteomes" id="UP000095488">
    <property type="component" value="Unassembled WGS sequence"/>
</dbReference>
<dbReference type="InterPro" id="IPR037010">
    <property type="entry name" value="VitB12-dep_Met_synth_activ_sf"/>
</dbReference>
<gene>
    <name evidence="1" type="ORF">ERS852473_00214</name>
</gene>
<sequence length="230" mass="26494">MNLEEIKINTIEILRYLGYGGQILDEQIKDDIKTIKQLVKNYIHLRYVIKRYKIVRVEEGILLKGTNFILMGKDIEKHLRLCDECFLIATTLGNDFEKLFRLYEKKSLSQSIIIDCCGTTAIEEVCDSLEEEIKKDMKRENKFITTRYSPGYGDLPIEIQSDFINLLNCPKEIGLTCSENNILIPRKSVTAIIGISKENIEKQIQKCAVCLKNKDCLYKRKGDICGNNTI</sequence>